<dbReference type="Proteomes" id="UP000018442">
    <property type="component" value="Unassembled WGS sequence"/>
</dbReference>
<sequence length="521" mass="62040">MNNPISFPTQGELARFIFSSSGILANRHDQSDHTQKEIEKIQTQLRRLAEEKQGKYLKNFWECQKLLKEKLTAIVQDDVWVTAIGQSLLDLFQCYLETIHREGTFRDKKTNTAYLIELVWMPRLVISIFKYKWLYHQHFKTQIYPESQFWFLGTDQQTPLALVIDWIYQSTGHTTTSFHASSHDELTQRDLENVRHWRQGKHLPTWHDLEQTFERAMQQHKIEANQQQRFKTHLFLARWATFTLKQLHDHYDVAFTENLLIQFKQQFSLLEQAFLPTYQGRPPELEQILQQKVEGYNLEQNQEMHDQICIDLFFKYLAPCQQDIAQLAQHSPKKFAEVTQKVSLFKPIEQYCIVTMAYVLNIQPQYFPLETEYTAIENMLQGDDIISGKEAFTNGWLQQHEQSQAHVMFPWLKSWVLGRQALLKQQLQQAHEHLEYGFSIIKYSACRQHRFVEDYLVTCAKLNKKQDFDKALSWARYMDHFGQWQGKLPLDREDDVLFQQYQHAFVHTSGLFFAYYPDELH</sequence>
<dbReference type="AlphaFoldDB" id="D0SN52"/>
<evidence type="ECO:0000313" key="1">
    <source>
        <dbReference type="EMBL" id="EEY92366.1"/>
    </source>
</evidence>
<gene>
    <name evidence="1" type="ORF">HMPREF0026_01912</name>
</gene>
<dbReference type="HOGENOM" id="CLU_529608_0_0_6"/>
<protein>
    <submittedName>
        <fullName evidence="1">Uncharacterized protein</fullName>
    </submittedName>
</protein>
<accession>D0SN52</accession>
<evidence type="ECO:0000313" key="2">
    <source>
        <dbReference type="Proteomes" id="UP000018442"/>
    </source>
</evidence>
<dbReference type="EMBL" id="GG705012">
    <property type="protein sequence ID" value="EEY92366.1"/>
    <property type="molecule type" value="Genomic_DNA"/>
</dbReference>
<name>D0SN52_ACIJU</name>
<reference evidence="2" key="1">
    <citation type="journal article" date="2012" name="PLoS ONE">
        <title>The success of Acinetobacter species; genetic, metabolic and virulence attributes.</title>
        <authorList>
            <person name="Peleg A.Y."/>
            <person name="de Breij A."/>
            <person name="Adams M.D."/>
            <person name="Cerqueira G.M."/>
            <person name="Mocali S."/>
            <person name="Galardini M."/>
            <person name="Nibbering P.H."/>
            <person name="Earl A.M."/>
            <person name="Ward D.V."/>
            <person name="Paterson D.L."/>
            <person name="Seifert H."/>
            <person name="Dijkshoorn L."/>
        </authorList>
    </citation>
    <scope>NUCLEOTIDE SEQUENCE [LARGE SCALE GENOMIC DNA]</scope>
    <source>
        <strain evidence="2">SH205</strain>
    </source>
</reference>
<dbReference type="RefSeq" id="WP_005403253.1">
    <property type="nucleotide sequence ID" value="NZ_GG705012.1"/>
</dbReference>
<organism evidence="1 2">
    <name type="scientific">Acinetobacter junii SH205</name>
    <dbReference type="NCBI Taxonomy" id="575587"/>
    <lineage>
        <taxon>Bacteria</taxon>
        <taxon>Pseudomonadati</taxon>
        <taxon>Pseudomonadota</taxon>
        <taxon>Gammaproteobacteria</taxon>
        <taxon>Moraxellales</taxon>
        <taxon>Moraxellaceae</taxon>
        <taxon>Acinetobacter</taxon>
    </lineage>
</organism>
<proteinExistence type="predicted"/>